<dbReference type="EMBL" id="CP067089">
    <property type="protein sequence ID" value="QQO09000.1"/>
    <property type="molecule type" value="Genomic_DNA"/>
</dbReference>
<feature type="compositionally biased region" description="Low complexity" evidence="1">
    <location>
        <begin position="120"/>
        <end position="130"/>
    </location>
</feature>
<dbReference type="Proteomes" id="UP000595917">
    <property type="component" value="Chromosome"/>
</dbReference>
<gene>
    <name evidence="2" type="ORF">JFL75_19035</name>
</gene>
<accession>A0A7T7XMB7</accession>
<dbReference type="AlphaFoldDB" id="A0A7T7XMB7"/>
<dbReference type="KEGG" id="bhc:JFL75_19035"/>
<evidence type="ECO:0000256" key="1">
    <source>
        <dbReference type="SAM" id="MobiDB-lite"/>
    </source>
</evidence>
<proteinExistence type="predicted"/>
<dbReference type="RefSeq" id="WP_215626305.1">
    <property type="nucleotide sequence ID" value="NZ_CP067089.2"/>
</dbReference>
<evidence type="ECO:0000313" key="2">
    <source>
        <dbReference type="EMBL" id="QQO09000.1"/>
    </source>
</evidence>
<sequence>MGIPREEEIRAAVDGMPRETLADALALLLAQGKAPSQQTAGMDKPDLKNCAQAIQYLKRNYQFPELEFFTTEADLVYVQAGDRRVLLTDRMGGTAAPDRGSMRYDDGAFENETAPPSLRPESPGAPGPAADPEESSGESPKAGGDSGRFSNLEL</sequence>
<evidence type="ECO:0000313" key="3">
    <source>
        <dbReference type="Proteomes" id="UP000595917"/>
    </source>
</evidence>
<name>A0A7T7XMB7_9SPIR</name>
<reference evidence="2" key="1">
    <citation type="submission" date="2021-01" db="EMBL/GenBank/DDBJ databases">
        <title>Description of Breznakiella homolactica.</title>
        <authorList>
            <person name="Song Y."/>
            <person name="Brune A."/>
        </authorList>
    </citation>
    <scope>NUCLEOTIDE SEQUENCE</scope>
    <source>
        <strain evidence="2">RmG30</strain>
    </source>
</reference>
<organism evidence="2 3">
    <name type="scientific">Breznakiella homolactica</name>
    <dbReference type="NCBI Taxonomy" id="2798577"/>
    <lineage>
        <taxon>Bacteria</taxon>
        <taxon>Pseudomonadati</taxon>
        <taxon>Spirochaetota</taxon>
        <taxon>Spirochaetia</taxon>
        <taxon>Spirochaetales</taxon>
        <taxon>Breznakiellaceae</taxon>
        <taxon>Breznakiella</taxon>
    </lineage>
</organism>
<protein>
    <submittedName>
        <fullName evidence="2">Uncharacterized protein</fullName>
    </submittedName>
</protein>
<keyword evidence="3" id="KW-1185">Reference proteome</keyword>
<feature type="region of interest" description="Disordered" evidence="1">
    <location>
        <begin position="87"/>
        <end position="154"/>
    </location>
</feature>